<keyword evidence="2" id="KW-0732">Signal</keyword>
<evidence type="ECO:0008006" key="4">
    <source>
        <dbReference type="Google" id="ProtNLM"/>
    </source>
</evidence>
<dbReference type="EMBL" id="DSRD01000080">
    <property type="protein sequence ID" value="HGW92901.1"/>
    <property type="molecule type" value="Genomic_DNA"/>
</dbReference>
<reference evidence="3" key="1">
    <citation type="journal article" date="2020" name="mSystems">
        <title>Genome- and Community-Level Interaction Insights into Carbon Utilization and Element Cycling Functions of Hydrothermarchaeota in Hydrothermal Sediment.</title>
        <authorList>
            <person name="Zhou Z."/>
            <person name="Liu Y."/>
            <person name="Xu W."/>
            <person name="Pan J."/>
            <person name="Luo Z.H."/>
            <person name="Li M."/>
        </authorList>
    </citation>
    <scope>NUCLEOTIDE SEQUENCE [LARGE SCALE GENOMIC DNA]</scope>
    <source>
        <strain evidence="3">SpSt-402</strain>
    </source>
</reference>
<evidence type="ECO:0000256" key="2">
    <source>
        <dbReference type="SAM" id="SignalP"/>
    </source>
</evidence>
<feature type="compositionally biased region" description="Basic and acidic residues" evidence="1">
    <location>
        <begin position="40"/>
        <end position="59"/>
    </location>
</feature>
<comment type="caution">
    <text evidence="3">The sequence shown here is derived from an EMBL/GenBank/DDBJ whole genome shotgun (WGS) entry which is preliminary data.</text>
</comment>
<gene>
    <name evidence="3" type="ORF">ENR47_01260</name>
</gene>
<protein>
    <recommendedName>
        <fullName evidence="4">Low temperature-induced protein</fullName>
    </recommendedName>
</protein>
<feature type="compositionally biased region" description="Polar residues" evidence="1">
    <location>
        <begin position="91"/>
        <end position="102"/>
    </location>
</feature>
<evidence type="ECO:0000313" key="3">
    <source>
        <dbReference type="EMBL" id="HGW92901.1"/>
    </source>
</evidence>
<evidence type="ECO:0000256" key="1">
    <source>
        <dbReference type="SAM" id="MobiDB-lite"/>
    </source>
</evidence>
<organism evidence="3">
    <name type="scientific">Oscillatoriales cyanobacterium SpSt-402</name>
    <dbReference type="NCBI Taxonomy" id="2282168"/>
    <lineage>
        <taxon>Bacteria</taxon>
        <taxon>Bacillati</taxon>
        <taxon>Cyanobacteriota</taxon>
        <taxon>Cyanophyceae</taxon>
        <taxon>Oscillatoriophycideae</taxon>
        <taxon>Oscillatoriales</taxon>
    </lineage>
</organism>
<feature type="region of interest" description="Disordered" evidence="1">
    <location>
        <begin position="34"/>
        <end position="116"/>
    </location>
</feature>
<proteinExistence type="predicted"/>
<dbReference type="AlphaFoldDB" id="A0A832M426"/>
<feature type="chain" id="PRO_5032690136" description="Low temperature-induced protein" evidence="2">
    <location>
        <begin position="33"/>
        <end position="116"/>
    </location>
</feature>
<name>A0A832M426_9CYAN</name>
<feature type="signal peptide" evidence="2">
    <location>
        <begin position="1"/>
        <end position="32"/>
    </location>
</feature>
<accession>A0A832M426</accession>
<sequence>MVITRLLRPVRFLIIAFTCTLLFFSSAFPAMAAGVTSHSKPSDGETQLKKVYDESEKSLESGLDSMEEVSKRAQRGVNEVQGGADLDKMSTPENSQDATTFKDQVKKALDKVTPNN</sequence>